<dbReference type="PANTHER" id="PTHR39535:SF2">
    <property type="entry name" value="HTTM DOMAIN-CONTAINING PROTEIN"/>
    <property type="match status" value="1"/>
</dbReference>
<feature type="transmembrane region" description="Helical" evidence="5">
    <location>
        <begin position="93"/>
        <end position="113"/>
    </location>
</feature>
<gene>
    <name evidence="7" type="ORF">GCM10022409_31370</name>
</gene>
<evidence type="ECO:0000313" key="8">
    <source>
        <dbReference type="Proteomes" id="UP001501469"/>
    </source>
</evidence>
<dbReference type="InterPro" id="IPR052964">
    <property type="entry name" value="Sporulation_signal_mat"/>
</dbReference>
<accession>A0ABP7UGU7</accession>
<evidence type="ECO:0000256" key="1">
    <source>
        <dbReference type="ARBA" id="ARBA00004127"/>
    </source>
</evidence>
<protein>
    <recommendedName>
        <fullName evidence="6">HTTM-like domain-containing protein</fullName>
    </recommendedName>
</protein>
<dbReference type="SMART" id="SM00752">
    <property type="entry name" value="HTTM"/>
    <property type="match status" value="1"/>
</dbReference>
<keyword evidence="8" id="KW-1185">Reference proteome</keyword>
<evidence type="ECO:0000259" key="6">
    <source>
        <dbReference type="SMART" id="SM00752"/>
    </source>
</evidence>
<evidence type="ECO:0000313" key="7">
    <source>
        <dbReference type="EMBL" id="GAA4043119.1"/>
    </source>
</evidence>
<name>A0ABP7UGU7_9BACT</name>
<sequence>MATTQTLRQPETGLYHTFRRLYDKPVDGTGLAVFRIVFSLVMMAEIGHLFYFRHLVFDPVPFITLAPLSFTTPLVLWLATLLLLLVLGWHTRAAAVVNYGFALVFFASLPSFSYMMTPVYTGMSLLFLFLPIGRRLSLDRLQLKLRYSTPQFRYQPPGSVSQLAYFVPVVVGISFVYLDSTLYKLTSPMWLTGLGMWHTLSLPYEVQLNGSFLLNQEVLVKFLGYLTLAFEFLFLFLLPFRRYRVGLLVVGVGLHLGILVLFTLPLFALGFGSIYLLMVPAGWWRRLLAPRAGPPALTFYYDAECPLCARTRVVLEHFDVRRAIRFGSVQLAAGQEPALQSIAQQALLADVHSVDARGRVFQGVDTYIRVFQAIAWLRPLSWLLRVPGIYHLARAAYGFVARNRSTNRCSADTCGYSVPAVPPADESGWLLHGVSWREVKRAGAACGIAGLLLLQAAVSYNTPLLQLLRRKSGLESTWLGRAATRASSAVAGPAITFFGITNHPIALDEHFAGYTRLVAVTYTGPDGVEQFLPITRPSGQPGAYLYGAVWLRWTYGLVSKQIEPQRLAEGIRSFTAFWAGKHHVDLQHCRFQVKVKKIAEPHGWEPNFLNRQLAAGWQPAGDVTWTNQQFEAHLVPNISSL</sequence>
<reference evidence="8" key="1">
    <citation type="journal article" date="2019" name="Int. J. Syst. Evol. Microbiol.">
        <title>The Global Catalogue of Microorganisms (GCM) 10K type strain sequencing project: providing services to taxonomists for standard genome sequencing and annotation.</title>
        <authorList>
            <consortium name="The Broad Institute Genomics Platform"/>
            <consortium name="The Broad Institute Genome Sequencing Center for Infectious Disease"/>
            <person name="Wu L."/>
            <person name="Ma J."/>
        </authorList>
    </citation>
    <scope>NUCLEOTIDE SEQUENCE [LARGE SCALE GENOMIC DNA]</scope>
    <source>
        <strain evidence="8">JCM 17225</strain>
    </source>
</reference>
<feature type="transmembrane region" description="Helical" evidence="5">
    <location>
        <begin position="245"/>
        <end position="278"/>
    </location>
</feature>
<dbReference type="EMBL" id="BAABDK010000025">
    <property type="protein sequence ID" value="GAA4043119.1"/>
    <property type="molecule type" value="Genomic_DNA"/>
</dbReference>
<feature type="transmembrane region" description="Helical" evidence="5">
    <location>
        <begin position="159"/>
        <end position="178"/>
    </location>
</feature>
<evidence type="ECO:0000256" key="4">
    <source>
        <dbReference type="ARBA" id="ARBA00023136"/>
    </source>
</evidence>
<dbReference type="PANTHER" id="PTHR39535">
    <property type="entry name" value="SPORULATION-DELAYING PROTEIN SDPB"/>
    <property type="match status" value="1"/>
</dbReference>
<comment type="subcellular location">
    <subcellularLocation>
        <location evidence="1">Endomembrane system</location>
        <topology evidence="1">Multi-pass membrane protein</topology>
    </subcellularLocation>
</comment>
<keyword evidence="2 5" id="KW-0812">Transmembrane</keyword>
<evidence type="ECO:0000256" key="3">
    <source>
        <dbReference type="ARBA" id="ARBA00022989"/>
    </source>
</evidence>
<evidence type="ECO:0000256" key="2">
    <source>
        <dbReference type="ARBA" id="ARBA00022692"/>
    </source>
</evidence>
<dbReference type="RefSeq" id="WP_345056377.1">
    <property type="nucleotide sequence ID" value="NZ_BAABDK010000025.1"/>
</dbReference>
<comment type="caution">
    <text evidence="7">The sequence shown here is derived from an EMBL/GenBank/DDBJ whole genome shotgun (WGS) entry which is preliminary data.</text>
</comment>
<feature type="domain" description="HTTM-like" evidence="6">
    <location>
        <begin position="23"/>
        <end position="283"/>
    </location>
</feature>
<evidence type="ECO:0000256" key="5">
    <source>
        <dbReference type="SAM" id="Phobius"/>
    </source>
</evidence>
<dbReference type="InterPro" id="IPR007263">
    <property type="entry name" value="DCC1-like"/>
</dbReference>
<feature type="transmembrane region" description="Helical" evidence="5">
    <location>
        <begin position="119"/>
        <end position="138"/>
    </location>
</feature>
<organism evidence="7 8">
    <name type="scientific">Hymenobacter glaciei</name>
    <dbReference type="NCBI Taxonomy" id="877209"/>
    <lineage>
        <taxon>Bacteria</taxon>
        <taxon>Pseudomonadati</taxon>
        <taxon>Bacteroidota</taxon>
        <taxon>Cytophagia</taxon>
        <taxon>Cytophagales</taxon>
        <taxon>Hymenobacteraceae</taxon>
        <taxon>Hymenobacter</taxon>
    </lineage>
</organism>
<feature type="transmembrane region" description="Helical" evidence="5">
    <location>
        <begin position="63"/>
        <end position="86"/>
    </location>
</feature>
<feature type="transmembrane region" description="Helical" evidence="5">
    <location>
        <begin position="218"/>
        <end position="238"/>
    </location>
</feature>
<proteinExistence type="predicted"/>
<keyword evidence="4 5" id="KW-0472">Membrane</keyword>
<feature type="transmembrane region" description="Helical" evidence="5">
    <location>
        <begin position="29"/>
        <end position="51"/>
    </location>
</feature>
<keyword evidence="3 5" id="KW-1133">Transmembrane helix</keyword>
<dbReference type="Pfam" id="PF04134">
    <property type="entry name" value="DCC1-like"/>
    <property type="match status" value="1"/>
</dbReference>
<dbReference type="InterPro" id="IPR011020">
    <property type="entry name" value="HTTM-like"/>
</dbReference>
<dbReference type="Proteomes" id="UP001501469">
    <property type="component" value="Unassembled WGS sequence"/>
</dbReference>